<dbReference type="OrthoDB" id="8161726at2"/>
<protein>
    <submittedName>
        <fullName evidence="2">Excinuclease ATPase subunit</fullName>
    </submittedName>
</protein>
<name>A0A1S1WU67_9NEIS</name>
<feature type="signal peptide" evidence="1">
    <location>
        <begin position="1"/>
        <end position="19"/>
    </location>
</feature>
<organism evidence="2 4">
    <name type="scientific">Chromobacterium sphagni</name>
    <dbReference type="NCBI Taxonomy" id="1903179"/>
    <lineage>
        <taxon>Bacteria</taxon>
        <taxon>Pseudomonadati</taxon>
        <taxon>Pseudomonadota</taxon>
        <taxon>Betaproteobacteria</taxon>
        <taxon>Neisseriales</taxon>
        <taxon>Chromobacteriaceae</taxon>
        <taxon>Chromobacterium</taxon>
    </lineage>
</organism>
<dbReference type="EMBL" id="MKCT01000048">
    <property type="protein sequence ID" value="OHX19091.1"/>
    <property type="molecule type" value="Genomic_DNA"/>
</dbReference>
<evidence type="ECO:0000313" key="3">
    <source>
        <dbReference type="EMBL" id="OHX19091.1"/>
    </source>
</evidence>
<gene>
    <name evidence="3" type="ORF">BI344_19465</name>
    <name evidence="2" type="ORF">BI347_19840</name>
</gene>
<dbReference type="Proteomes" id="UP000180280">
    <property type="component" value="Unassembled WGS sequence"/>
</dbReference>
<evidence type="ECO:0000313" key="5">
    <source>
        <dbReference type="Proteomes" id="UP000180280"/>
    </source>
</evidence>
<proteinExistence type="predicted"/>
<dbReference type="AlphaFoldDB" id="A0A1S1WU67"/>
<comment type="caution">
    <text evidence="2">The sequence shown here is derived from an EMBL/GenBank/DDBJ whole genome shotgun (WGS) entry which is preliminary data.</text>
</comment>
<keyword evidence="1" id="KW-0732">Signal</keyword>
<dbReference type="STRING" id="1903179.BI347_19840"/>
<evidence type="ECO:0000256" key="1">
    <source>
        <dbReference type="SAM" id="SignalP"/>
    </source>
</evidence>
<dbReference type="EMBL" id="MKCS01000003">
    <property type="protein sequence ID" value="OHX10768.1"/>
    <property type="molecule type" value="Genomic_DNA"/>
</dbReference>
<sequence>MKFAAPLLTLILIAGPAMARDTVVQIPLSDVLSMPEAQQKLDGSVKFYLAGQHTPAIRKKMGSDVSNQKTNAVNKSDEQACRWAILSTLISFQESAKKRHANAVVDIVSYYKKEERRDSQTIECHAGTMIAGAAIKGSYAKVGR</sequence>
<evidence type="ECO:0000313" key="2">
    <source>
        <dbReference type="EMBL" id="OHX10768.1"/>
    </source>
</evidence>
<evidence type="ECO:0000313" key="4">
    <source>
        <dbReference type="Proteomes" id="UP000180088"/>
    </source>
</evidence>
<keyword evidence="5" id="KW-1185">Reference proteome</keyword>
<dbReference type="RefSeq" id="WP_071113928.1">
    <property type="nucleotide sequence ID" value="NZ_MKCS01000003.1"/>
</dbReference>
<accession>A0A1S1WU67</accession>
<reference evidence="4 5" key="1">
    <citation type="submission" date="2016-09" db="EMBL/GenBank/DDBJ databases">
        <title>Chromobacterium muskegensis sp. nov., an insecticidal bacterium isolated from Sphagnum bogs.</title>
        <authorList>
            <person name="Sparks M.E."/>
            <person name="Blackburn M.B."/>
            <person name="Gundersen-Rindal D.E."/>
            <person name="Mitchell A."/>
            <person name="Farrar R."/>
            <person name="Kuhar D."/>
        </authorList>
    </citation>
    <scope>NUCLEOTIDE SEQUENCE [LARGE SCALE GENOMIC DNA]</scope>
    <source>
        <strain evidence="3 5">14B-1</strain>
        <strain evidence="2 4">37-2</strain>
    </source>
</reference>
<dbReference type="Proteomes" id="UP000180088">
    <property type="component" value="Unassembled WGS sequence"/>
</dbReference>
<feature type="chain" id="PRO_5010185722" evidence="1">
    <location>
        <begin position="20"/>
        <end position="144"/>
    </location>
</feature>